<keyword evidence="2" id="KW-1185">Reference proteome</keyword>
<gene>
    <name evidence="1" type="ORF">C8P64_2420</name>
</gene>
<dbReference type="AlphaFoldDB" id="A0A2T6ADZ5"/>
<protein>
    <recommendedName>
        <fullName evidence="3">Outer membrane protein with beta-barrel domain</fullName>
    </recommendedName>
</protein>
<evidence type="ECO:0000313" key="2">
    <source>
        <dbReference type="Proteomes" id="UP000244174"/>
    </source>
</evidence>
<name>A0A2T6ADZ5_9FLAO</name>
<proteinExistence type="predicted"/>
<evidence type="ECO:0000313" key="1">
    <source>
        <dbReference type="EMBL" id="PTX42006.1"/>
    </source>
</evidence>
<accession>A0A2T6ADZ5</accession>
<dbReference type="EMBL" id="QBKQ01000003">
    <property type="protein sequence ID" value="PTX42006.1"/>
    <property type="molecule type" value="Genomic_DNA"/>
</dbReference>
<evidence type="ECO:0008006" key="3">
    <source>
        <dbReference type="Google" id="ProtNLM"/>
    </source>
</evidence>
<dbReference type="RefSeq" id="WP_146167220.1">
    <property type="nucleotide sequence ID" value="NZ_QBKQ01000003.1"/>
</dbReference>
<dbReference type="OrthoDB" id="1445341at2"/>
<comment type="caution">
    <text evidence="1">The sequence shown here is derived from an EMBL/GenBank/DDBJ whole genome shotgun (WGS) entry which is preliminary data.</text>
</comment>
<reference evidence="1 2" key="1">
    <citation type="submission" date="2018-04" db="EMBL/GenBank/DDBJ databases">
        <title>Genomic Encyclopedia of Archaeal and Bacterial Type Strains, Phase II (KMG-II): from individual species to whole genera.</title>
        <authorList>
            <person name="Goeker M."/>
        </authorList>
    </citation>
    <scope>NUCLEOTIDE SEQUENCE [LARGE SCALE GENOMIC DNA]</scope>
    <source>
        <strain evidence="1 2">DSM 23082</strain>
    </source>
</reference>
<organism evidence="1 2">
    <name type="scientific">Christiangramia gaetbulicola</name>
    <dbReference type="NCBI Taxonomy" id="703340"/>
    <lineage>
        <taxon>Bacteria</taxon>
        <taxon>Pseudomonadati</taxon>
        <taxon>Bacteroidota</taxon>
        <taxon>Flavobacteriia</taxon>
        <taxon>Flavobacteriales</taxon>
        <taxon>Flavobacteriaceae</taxon>
        <taxon>Christiangramia</taxon>
    </lineage>
</organism>
<dbReference type="Proteomes" id="UP000244174">
    <property type="component" value="Unassembled WGS sequence"/>
</dbReference>
<sequence length="197" mass="22133">MIYAGAEYYRDKGFETNSYVGLQFGSQLFQWGFLAPEVGFDAYFGSPAEMEFNYIGEANSIPEAKLKTQFSSYFFSITPKLKFGNEEAALVILPQYNIGKVSARGDYLVYNGNLYALEDREKVSGNQSFWSIAVGVEGQIFDVDHLWFSLFLKYTLLNSEEIIEELGFPDQNFDPAGGSSDGIGVGFRVYYDLFSAL</sequence>